<dbReference type="Proteomes" id="UP000003793">
    <property type="component" value="Unassembled WGS sequence"/>
</dbReference>
<dbReference type="HOGENOM" id="CLU_2449537_0_0_9"/>
<reference evidence="1 2" key="1">
    <citation type="submission" date="2009-02" db="EMBL/GenBank/DDBJ databases">
        <authorList>
            <person name="Fulton L."/>
            <person name="Clifton S."/>
            <person name="Fulton B."/>
            <person name="Xu J."/>
            <person name="Minx P."/>
            <person name="Pepin K.H."/>
            <person name="Johnson M."/>
            <person name="Bhonagiri V."/>
            <person name="Nash W.E."/>
            <person name="Mardis E.R."/>
            <person name="Wilson R.K."/>
        </authorList>
    </citation>
    <scope>NUCLEOTIDE SEQUENCE [LARGE SCALE GENOMIC DNA]</scope>
    <source>
        <strain evidence="1 2">ATCC 27758</strain>
    </source>
</reference>
<accession>C0BA26</accession>
<comment type="caution">
    <text evidence="1">The sequence shown here is derived from an EMBL/GenBank/DDBJ whole genome shotgun (WGS) entry which is preliminary data.</text>
</comment>
<organism evidence="1 2">
    <name type="scientific">Coprococcus comes ATCC 27758</name>
    <dbReference type="NCBI Taxonomy" id="470146"/>
    <lineage>
        <taxon>Bacteria</taxon>
        <taxon>Bacillati</taxon>
        <taxon>Bacillota</taxon>
        <taxon>Clostridia</taxon>
        <taxon>Lachnospirales</taxon>
        <taxon>Lachnospiraceae</taxon>
        <taxon>Coprococcus</taxon>
    </lineage>
</organism>
<protein>
    <submittedName>
        <fullName evidence="1">Uncharacterized protein</fullName>
    </submittedName>
</protein>
<dbReference type="AlphaFoldDB" id="C0BA26"/>
<evidence type="ECO:0000313" key="1">
    <source>
        <dbReference type="EMBL" id="EEG89668.1"/>
    </source>
</evidence>
<evidence type="ECO:0000313" key="2">
    <source>
        <dbReference type="Proteomes" id="UP000003793"/>
    </source>
</evidence>
<dbReference type="EMBL" id="ABVR01000041">
    <property type="protein sequence ID" value="EEG89668.1"/>
    <property type="molecule type" value="Genomic_DNA"/>
</dbReference>
<gene>
    <name evidence="1" type="ORF">COPCOM_02653</name>
</gene>
<dbReference type="PROSITE" id="PS51257">
    <property type="entry name" value="PROKAR_LIPOPROTEIN"/>
    <property type="match status" value="1"/>
</dbReference>
<sequence>MHNHKILLSVAVIIFVILATSCGNSKEKAEPEKENFVVTIPAQNDTGRIRVYDHGELVFDYSGKINIINDGRNGNAIEIEARTKEKGYE</sequence>
<reference evidence="1 2" key="2">
    <citation type="submission" date="2009-03" db="EMBL/GenBank/DDBJ databases">
        <title>Draft genome sequence of Coprococcus comes (ATCC 27758).</title>
        <authorList>
            <person name="Sudarsanam P."/>
            <person name="Ley R."/>
            <person name="Guruge J."/>
            <person name="Turnbaugh P.J."/>
            <person name="Mahowald M."/>
            <person name="Liep D."/>
            <person name="Gordon J."/>
        </authorList>
    </citation>
    <scope>NUCLEOTIDE SEQUENCE [LARGE SCALE GENOMIC DNA]</scope>
    <source>
        <strain evidence="1 2">ATCC 27758</strain>
    </source>
</reference>
<name>C0BA26_9FIRM</name>
<proteinExistence type="predicted"/>